<proteinExistence type="predicted"/>
<dbReference type="HOGENOM" id="CLU_2550605_0_0_6"/>
<reference evidence="1 2" key="1">
    <citation type="submission" date="2013-02" db="EMBL/GenBank/DDBJ databases">
        <title>The Genome Sequence of Acinetobacter sp. NIPH 1859.</title>
        <authorList>
            <consortium name="The Broad Institute Genome Sequencing Platform"/>
            <consortium name="The Broad Institute Genome Sequencing Center for Infectious Disease"/>
            <person name="Cerqueira G."/>
            <person name="Feldgarden M."/>
            <person name="Courvalin P."/>
            <person name="Perichon B."/>
            <person name="Grillot-Courvalin C."/>
            <person name="Clermont D."/>
            <person name="Rocha E."/>
            <person name="Yoon E.-J."/>
            <person name="Nemec A."/>
            <person name="Walker B."/>
            <person name="Young S.K."/>
            <person name="Zeng Q."/>
            <person name="Gargeya S."/>
            <person name="Fitzgerald M."/>
            <person name="Haas B."/>
            <person name="Abouelleil A."/>
            <person name="Alvarado L."/>
            <person name="Arachchi H.M."/>
            <person name="Berlin A.M."/>
            <person name="Chapman S.B."/>
            <person name="Dewar J."/>
            <person name="Goldberg J."/>
            <person name="Griggs A."/>
            <person name="Gujja S."/>
            <person name="Hansen M."/>
            <person name="Howarth C."/>
            <person name="Imamovic A."/>
            <person name="Larimer J."/>
            <person name="McCowan C."/>
            <person name="Murphy C."/>
            <person name="Neiman D."/>
            <person name="Pearson M."/>
            <person name="Priest M."/>
            <person name="Roberts A."/>
            <person name="Saif S."/>
            <person name="Shea T."/>
            <person name="Sisk P."/>
            <person name="Sykes S."/>
            <person name="Wortman J."/>
            <person name="Nusbaum C."/>
            <person name="Birren B."/>
        </authorList>
    </citation>
    <scope>NUCLEOTIDE SEQUENCE [LARGE SCALE GENOMIC DNA]</scope>
    <source>
        <strain evidence="1 2">NIPH 1859</strain>
    </source>
</reference>
<name>N9QX17_9GAMM</name>
<dbReference type="Proteomes" id="UP000013009">
    <property type="component" value="Unassembled WGS sequence"/>
</dbReference>
<sequence>MLFSFINESAKEVKIYFEPSTDTFFLKKDDVIKINVSNKDLDHVFEFVYVDDGVILYLPPKSEVEVFINDLKIETLYEKFNW</sequence>
<organism evidence="1 2">
    <name type="scientific">Acinetobacter colistiniresistens</name>
    <dbReference type="NCBI Taxonomy" id="280145"/>
    <lineage>
        <taxon>Bacteria</taxon>
        <taxon>Pseudomonadati</taxon>
        <taxon>Pseudomonadota</taxon>
        <taxon>Gammaproteobacteria</taxon>
        <taxon>Moraxellales</taxon>
        <taxon>Moraxellaceae</taxon>
        <taxon>Acinetobacter</taxon>
    </lineage>
</organism>
<evidence type="ECO:0000313" key="1">
    <source>
        <dbReference type="EMBL" id="ENX34556.1"/>
    </source>
</evidence>
<keyword evidence="2" id="KW-1185">Reference proteome</keyword>
<accession>N9QX17</accession>
<dbReference type="PATRIC" id="fig|1217695.3.peg.1784"/>
<dbReference type="AlphaFoldDB" id="N9QX17"/>
<evidence type="ECO:0000313" key="2">
    <source>
        <dbReference type="Proteomes" id="UP000013009"/>
    </source>
</evidence>
<protein>
    <submittedName>
        <fullName evidence="1">Uncharacterized protein</fullName>
    </submittedName>
</protein>
<comment type="caution">
    <text evidence="1">The sequence shown here is derived from an EMBL/GenBank/DDBJ whole genome shotgun (WGS) entry which is preliminary data.</text>
</comment>
<dbReference type="EMBL" id="APRZ01000015">
    <property type="protein sequence ID" value="ENX34556.1"/>
    <property type="molecule type" value="Genomic_DNA"/>
</dbReference>
<dbReference type="RefSeq" id="WP_005273325.1">
    <property type="nucleotide sequence ID" value="NZ_KB850195.1"/>
</dbReference>
<dbReference type="OrthoDB" id="6716069at2"/>
<gene>
    <name evidence="1" type="ORF">F889_01842</name>
</gene>